<dbReference type="InterPro" id="IPR011990">
    <property type="entry name" value="TPR-like_helical_dom_sf"/>
</dbReference>
<dbReference type="Gene3D" id="1.10.10.10">
    <property type="entry name" value="Winged helix-like DNA-binding domain superfamily/Winged helix DNA-binding domain"/>
    <property type="match status" value="1"/>
</dbReference>
<dbReference type="SMART" id="SM01043">
    <property type="entry name" value="BTAD"/>
    <property type="match status" value="1"/>
</dbReference>
<organism evidence="7 8">
    <name type="scientific">Actinoplanes ianthinogenes</name>
    <dbReference type="NCBI Taxonomy" id="122358"/>
    <lineage>
        <taxon>Bacteria</taxon>
        <taxon>Bacillati</taxon>
        <taxon>Actinomycetota</taxon>
        <taxon>Actinomycetes</taxon>
        <taxon>Micromonosporales</taxon>
        <taxon>Micromonosporaceae</taxon>
        <taxon>Actinoplanes</taxon>
    </lineage>
</organism>
<dbReference type="Pfam" id="PF03704">
    <property type="entry name" value="BTAD"/>
    <property type="match status" value="1"/>
</dbReference>
<evidence type="ECO:0000256" key="5">
    <source>
        <dbReference type="PROSITE-ProRule" id="PRU01091"/>
    </source>
</evidence>
<reference evidence="7 8" key="1">
    <citation type="submission" date="2020-08" db="EMBL/GenBank/DDBJ databases">
        <title>Whole genome shotgun sequence of Actinoplanes ianthinogenes NBRC 13996.</title>
        <authorList>
            <person name="Komaki H."/>
            <person name="Tamura T."/>
        </authorList>
    </citation>
    <scope>NUCLEOTIDE SEQUENCE [LARGE SCALE GENOMIC DNA]</scope>
    <source>
        <strain evidence="7 8">NBRC 13996</strain>
    </source>
</reference>
<dbReference type="InterPro" id="IPR036388">
    <property type="entry name" value="WH-like_DNA-bd_sf"/>
</dbReference>
<protein>
    <recommendedName>
        <fullName evidence="6">OmpR/PhoB-type domain-containing protein</fullName>
    </recommendedName>
</protein>
<sequence>MDGSDRKQPEVRLLGPVELVHPDGVRVELQLQSRKVLALLITAAGRPVATGQLVRWIWGEDGIPSHAPQMVRSHIRTLRGALRDGAGRILTTGSAGYRIAPDGCTVDAGRFRGLLSQARQRLPRDVPAALRLARAALDLWRGTEAMPDMNGVRPLRAEAVHLEEQRCQAEEMVVLGSLISGRAEHVLPRARRLTELYPKRERFWLQLMVAEALSGRLVEATTITFWRARRDLVEETGLHAAGLDALQRELLSGTCSADRLLEVVTRRHQGIAWRDLRRDDLATYAAAAGFSASEPLGSAGG</sequence>
<keyword evidence="2" id="KW-0805">Transcription regulation</keyword>
<evidence type="ECO:0000256" key="2">
    <source>
        <dbReference type="ARBA" id="ARBA00023015"/>
    </source>
</evidence>
<evidence type="ECO:0000256" key="4">
    <source>
        <dbReference type="ARBA" id="ARBA00023163"/>
    </source>
</evidence>
<dbReference type="PROSITE" id="PS51755">
    <property type="entry name" value="OMPR_PHOB"/>
    <property type="match status" value="1"/>
</dbReference>
<accession>A0ABM7M661</accession>
<dbReference type="EMBL" id="AP023356">
    <property type="protein sequence ID" value="BCJ47109.1"/>
    <property type="molecule type" value="Genomic_DNA"/>
</dbReference>
<comment type="similarity">
    <text evidence="1">Belongs to the AfsR/DnrI/RedD regulatory family.</text>
</comment>
<dbReference type="SUPFAM" id="SSF48452">
    <property type="entry name" value="TPR-like"/>
    <property type="match status" value="1"/>
</dbReference>
<evidence type="ECO:0000256" key="3">
    <source>
        <dbReference type="ARBA" id="ARBA00023125"/>
    </source>
</evidence>
<dbReference type="InterPro" id="IPR005158">
    <property type="entry name" value="BTAD"/>
</dbReference>
<keyword evidence="8" id="KW-1185">Reference proteome</keyword>
<dbReference type="Proteomes" id="UP000676967">
    <property type="component" value="Chromosome"/>
</dbReference>
<proteinExistence type="inferred from homology"/>
<feature type="DNA-binding region" description="OmpR/PhoB-type" evidence="5">
    <location>
        <begin position="3"/>
        <end position="101"/>
    </location>
</feature>
<dbReference type="InterPro" id="IPR001867">
    <property type="entry name" value="OmpR/PhoB-type_DNA-bd"/>
</dbReference>
<dbReference type="PANTHER" id="PTHR35807:SF1">
    <property type="entry name" value="TRANSCRIPTIONAL REGULATOR REDD"/>
    <property type="match status" value="1"/>
</dbReference>
<gene>
    <name evidence="7" type="ORF">Aiant_77660</name>
</gene>
<dbReference type="SMART" id="SM00862">
    <property type="entry name" value="Trans_reg_C"/>
    <property type="match status" value="1"/>
</dbReference>
<name>A0ABM7M661_9ACTN</name>
<evidence type="ECO:0000259" key="6">
    <source>
        <dbReference type="PROSITE" id="PS51755"/>
    </source>
</evidence>
<evidence type="ECO:0000313" key="7">
    <source>
        <dbReference type="EMBL" id="BCJ47109.1"/>
    </source>
</evidence>
<dbReference type="PANTHER" id="PTHR35807">
    <property type="entry name" value="TRANSCRIPTIONAL REGULATOR REDD-RELATED"/>
    <property type="match status" value="1"/>
</dbReference>
<keyword evidence="4" id="KW-0804">Transcription</keyword>
<dbReference type="SUPFAM" id="SSF46894">
    <property type="entry name" value="C-terminal effector domain of the bipartite response regulators"/>
    <property type="match status" value="1"/>
</dbReference>
<evidence type="ECO:0000313" key="8">
    <source>
        <dbReference type="Proteomes" id="UP000676967"/>
    </source>
</evidence>
<dbReference type="InterPro" id="IPR016032">
    <property type="entry name" value="Sig_transdc_resp-reg_C-effctor"/>
</dbReference>
<dbReference type="Gene3D" id="1.25.40.10">
    <property type="entry name" value="Tetratricopeptide repeat domain"/>
    <property type="match status" value="1"/>
</dbReference>
<keyword evidence="3 5" id="KW-0238">DNA-binding</keyword>
<dbReference type="InterPro" id="IPR051677">
    <property type="entry name" value="AfsR-DnrI-RedD_regulator"/>
</dbReference>
<dbReference type="Pfam" id="PF00486">
    <property type="entry name" value="Trans_reg_C"/>
    <property type="match status" value="1"/>
</dbReference>
<evidence type="ECO:0000256" key="1">
    <source>
        <dbReference type="ARBA" id="ARBA00005820"/>
    </source>
</evidence>
<feature type="domain" description="OmpR/PhoB-type" evidence="6">
    <location>
        <begin position="3"/>
        <end position="101"/>
    </location>
</feature>